<dbReference type="InterPro" id="IPR021632">
    <property type="entry name" value="DUF3239"/>
</dbReference>
<evidence type="ECO:0000313" key="2">
    <source>
        <dbReference type="EMBL" id="AXB44293.1"/>
    </source>
</evidence>
<dbReference type="Proteomes" id="UP000250434">
    <property type="component" value="Chromosome"/>
</dbReference>
<organism evidence="2 3">
    <name type="scientific">Amycolatopsis albispora</name>
    <dbReference type="NCBI Taxonomy" id="1804986"/>
    <lineage>
        <taxon>Bacteria</taxon>
        <taxon>Bacillati</taxon>
        <taxon>Actinomycetota</taxon>
        <taxon>Actinomycetes</taxon>
        <taxon>Pseudonocardiales</taxon>
        <taxon>Pseudonocardiaceae</taxon>
        <taxon>Amycolatopsis</taxon>
    </lineage>
</organism>
<dbReference type="AlphaFoldDB" id="A0A344L8B9"/>
<gene>
    <name evidence="2" type="ORF">A4R43_18660</name>
</gene>
<keyword evidence="3" id="KW-1185">Reference proteome</keyword>
<name>A0A344L8B9_9PSEU</name>
<evidence type="ECO:0008006" key="4">
    <source>
        <dbReference type="Google" id="ProtNLM"/>
    </source>
</evidence>
<reference evidence="2 3" key="1">
    <citation type="submission" date="2016-04" db="EMBL/GenBank/DDBJ databases">
        <title>Complete genome sequence and analysis of deep-sea sediment isolate, Amycolatopsis sp. WP1.</title>
        <authorList>
            <person name="Wang H."/>
            <person name="Chen S."/>
            <person name="Wu Q."/>
        </authorList>
    </citation>
    <scope>NUCLEOTIDE SEQUENCE [LARGE SCALE GENOMIC DNA]</scope>
    <source>
        <strain evidence="2 3">WP1</strain>
    </source>
</reference>
<evidence type="ECO:0000313" key="3">
    <source>
        <dbReference type="Proteomes" id="UP000250434"/>
    </source>
</evidence>
<keyword evidence="1" id="KW-0812">Transmembrane</keyword>
<dbReference type="RefSeq" id="WP_113693535.1">
    <property type="nucleotide sequence ID" value="NZ_CP015163.1"/>
</dbReference>
<dbReference type="Pfam" id="PF11580">
    <property type="entry name" value="DUF3239"/>
    <property type="match status" value="1"/>
</dbReference>
<feature type="transmembrane region" description="Helical" evidence="1">
    <location>
        <begin position="64"/>
        <end position="82"/>
    </location>
</feature>
<keyword evidence="1" id="KW-0472">Membrane</keyword>
<proteinExistence type="predicted"/>
<dbReference type="EMBL" id="CP015163">
    <property type="protein sequence ID" value="AXB44293.1"/>
    <property type="molecule type" value="Genomic_DNA"/>
</dbReference>
<sequence length="263" mass="29031">MPRVSESAWPAGDPRRFFDAPIDAEQLRASSPNIHARAIAVTVGLVAGAVLIALGWWAIADGRWWSVVLGILVVLAGLYAVVRGFRAEHAVKPFRGGQLVPGVVVQQADGKVEILVLGDISRDPVSPPRFAYRLISFRAREGTQFVPGQWVPCVMHGFVGPGRRDTWWNFEASPISWATADAAVLQNADRMIPEAEWTQLLTGAERITELRRRLSRLLVIPDTELPETLRRPASRIGVPVEWQETGRARFVGSLSDRVHPAMP</sequence>
<accession>A0A344L8B9</accession>
<evidence type="ECO:0000256" key="1">
    <source>
        <dbReference type="SAM" id="Phobius"/>
    </source>
</evidence>
<dbReference type="Gene3D" id="2.40.410.10">
    <property type="entry name" value="putative membrane protein from Corynebacterium diphtheriae superfamily"/>
    <property type="match status" value="1"/>
</dbReference>
<protein>
    <recommendedName>
        <fullName evidence="4">DUF3239 domain-containing protein</fullName>
    </recommendedName>
</protein>
<dbReference type="OrthoDB" id="4548219at2"/>
<dbReference type="InterPro" id="IPR023124">
    <property type="entry name" value="DUF3239_dom_sf"/>
</dbReference>
<feature type="transmembrane region" description="Helical" evidence="1">
    <location>
        <begin position="38"/>
        <end position="58"/>
    </location>
</feature>
<keyword evidence="1" id="KW-1133">Transmembrane helix</keyword>
<dbReference type="KEGG" id="aab:A4R43_18660"/>